<dbReference type="GeneID" id="87899403"/>
<dbReference type="RefSeq" id="XP_062731203.1">
    <property type="nucleotide sequence ID" value="XM_062879921.1"/>
</dbReference>
<sequence>MRRYLPFTSWDKLPSCGVLGLVLLTFVAGKIGGRGGYISIPGSLSDDGLWWSRQLCLVLGVMTMARLWFVGAAALGVSLASAQAVISAQGCTSRSFTIPSWFVEDLTATEGGASFSLLNRATNQTAEYTCQGGNCSAEEEIEDLVASVQISGTRASVSVNQTWSCSDRTPETKFTAAGTASVPLTDGKADSSPLLVKGSLLQPVALTPKYNEGPTGHDTPGCLAKSENPSWVLSHVIWADQDGDEITSVKEQRLTFILTNLANGYEASCMSQGPVATNIFCAGTEFQSFTIGRYSISTAVQFDPATYSVTVSQTWFCDDHNPAKPLQISATGTLPLPLSCTTEPIPSSPTHLKKFCTVPTTDSTVSLTGTLGTVVTLQPYSIEDPVPATQDSCTLSSIYSPKWQFSYFSTYNGSISFEIILQTNRGFRYPNPVYQGKSAGDGWWECEMGYDGGAQVPEGPLWPYKCQFRWDEGRKELSLRAEWECLELDAENPVRFSGVSTATVNSNIVCEKVEHREYTDEPLGEGEELTIPEPVGVVDYCYTENPSYAWVGDIKDVTWTSGKSL</sequence>
<dbReference type="EMBL" id="JAFFGZ010000007">
    <property type="protein sequence ID" value="KAK4642227.1"/>
    <property type="molecule type" value="Genomic_DNA"/>
</dbReference>
<reference evidence="1 2" key="1">
    <citation type="journal article" date="2023" name="bioRxiv">
        <title>High-quality genome assemblies of four members of thePodospora anserinaspecies complex.</title>
        <authorList>
            <person name="Ament-Velasquez S.L."/>
            <person name="Vogan A.A."/>
            <person name="Wallerman O."/>
            <person name="Hartmann F."/>
            <person name="Gautier V."/>
            <person name="Silar P."/>
            <person name="Giraud T."/>
            <person name="Johannesson H."/>
        </authorList>
    </citation>
    <scope>NUCLEOTIDE SEQUENCE [LARGE SCALE GENOMIC DNA]</scope>
    <source>
        <strain evidence="1 2">CBS 112042</strain>
    </source>
</reference>
<evidence type="ECO:0008006" key="3">
    <source>
        <dbReference type="Google" id="ProtNLM"/>
    </source>
</evidence>
<gene>
    <name evidence="1" type="ORF">QC761_507010</name>
</gene>
<evidence type="ECO:0000313" key="2">
    <source>
        <dbReference type="Proteomes" id="UP001322138"/>
    </source>
</evidence>
<evidence type="ECO:0000313" key="1">
    <source>
        <dbReference type="EMBL" id="KAK4642227.1"/>
    </source>
</evidence>
<accession>A0ABR0FFZ5</accession>
<organism evidence="1 2">
    <name type="scientific">Podospora bellae-mahoneyi</name>
    <dbReference type="NCBI Taxonomy" id="2093777"/>
    <lineage>
        <taxon>Eukaryota</taxon>
        <taxon>Fungi</taxon>
        <taxon>Dikarya</taxon>
        <taxon>Ascomycota</taxon>
        <taxon>Pezizomycotina</taxon>
        <taxon>Sordariomycetes</taxon>
        <taxon>Sordariomycetidae</taxon>
        <taxon>Sordariales</taxon>
        <taxon>Podosporaceae</taxon>
        <taxon>Podospora</taxon>
    </lineage>
</organism>
<name>A0ABR0FFZ5_9PEZI</name>
<comment type="caution">
    <text evidence="1">The sequence shown here is derived from an EMBL/GenBank/DDBJ whole genome shotgun (WGS) entry which is preliminary data.</text>
</comment>
<dbReference type="Proteomes" id="UP001322138">
    <property type="component" value="Unassembled WGS sequence"/>
</dbReference>
<keyword evidence="2" id="KW-1185">Reference proteome</keyword>
<protein>
    <recommendedName>
        <fullName evidence="3">Ig-like domain-containing protein</fullName>
    </recommendedName>
</protein>
<proteinExistence type="predicted"/>